<dbReference type="VEuPathDB" id="AmoebaDB:NF0088420"/>
<dbReference type="Proteomes" id="UP000444721">
    <property type="component" value="Unassembled WGS sequence"/>
</dbReference>
<dbReference type="RefSeq" id="XP_044567935.1">
    <property type="nucleotide sequence ID" value="XM_044700568.1"/>
</dbReference>
<comment type="caution">
    <text evidence="3">The sequence shown here is derived from an EMBL/GenBank/DDBJ whole genome shotgun (WGS) entry which is preliminary data.</text>
</comment>
<proteinExistence type="predicted"/>
<dbReference type="GeneID" id="68117502"/>
<evidence type="ECO:0000313" key="4">
    <source>
        <dbReference type="Proteomes" id="UP000444721"/>
    </source>
</evidence>
<dbReference type="SUPFAM" id="SSF57701">
    <property type="entry name" value="Zn2/Cys6 DNA-binding domain"/>
    <property type="match status" value="1"/>
</dbReference>
<dbReference type="OrthoDB" id="3598904at2759"/>
<organism evidence="3 4">
    <name type="scientific">Naegleria fowleri</name>
    <name type="common">Brain eating amoeba</name>
    <dbReference type="NCBI Taxonomy" id="5763"/>
    <lineage>
        <taxon>Eukaryota</taxon>
        <taxon>Discoba</taxon>
        <taxon>Heterolobosea</taxon>
        <taxon>Tetramitia</taxon>
        <taxon>Eutetramitia</taxon>
        <taxon>Vahlkampfiidae</taxon>
        <taxon>Naegleria</taxon>
    </lineage>
</organism>
<dbReference type="VEuPathDB" id="AmoebaDB:NfTy_011010"/>
<dbReference type="GO" id="GO:0000981">
    <property type="term" value="F:DNA-binding transcription factor activity, RNA polymerase II-specific"/>
    <property type="evidence" value="ECO:0007669"/>
    <property type="project" value="InterPro"/>
</dbReference>
<dbReference type="GO" id="GO:0008270">
    <property type="term" value="F:zinc ion binding"/>
    <property type="evidence" value="ECO:0007669"/>
    <property type="project" value="InterPro"/>
</dbReference>
<reference evidence="3 4" key="1">
    <citation type="journal article" date="2019" name="Sci. Rep.">
        <title>Nanopore sequencing improves the draft genome of the human pathogenic amoeba Naegleria fowleri.</title>
        <authorList>
            <person name="Liechti N."/>
            <person name="Schurch N."/>
            <person name="Bruggmann R."/>
            <person name="Wittwer M."/>
        </authorList>
    </citation>
    <scope>NUCLEOTIDE SEQUENCE [LARGE SCALE GENOMIC DNA]</scope>
    <source>
        <strain evidence="3 4">ATCC 30894</strain>
    </source>
</reference>
<dbReference type="CDD" id="cd00067">
    <property type="entry name" value="GAL4"/>
    <property type="match status" value="1"/>
</dbReference>
<dbReference type="VEuPathDB" id="AmoebaDB:FDP41_010287"/>
<feature type="compositionally biased region" description="Low complexity" evidence="1">
    <location>
        <begin position="1"/>
        <end position="43"/>
    </location>
</feature>
<keyword evidence="4" id="KW-1185">Reference proteome</keyword>
<sequence length="759" mass="87325">MHPNNLNFPNQPPLASLQTPQQQQTRLFQQQQQQSQPSSTTEQPGYAVPSIISAPSSLIGNSLRASSLLMAQTDDSHPLLFPAVETKQHMGQERGSTMEHPSSMRISIERVEFPNTPYTHDGQSLPSHLAQHHCEHFSQTRTHAFERQPFSSSSSMQQQFLSPPTTSTSGSDGASSTNVLPPNQYLASNFMMRESSHQTQTNSTNLQTYEHPCAQLFKADTSCLLCKIRHRKCDYLFPCCSNCAKENRSFCLYMKKQSQISQSSSPMMSSSEFLLSDTEAESISSLLPKENIESIYKTIYNNISSLKSSPEITSKLSYEIFLKIILKVLPSTDREQILQFMKVSLFPQTEKFVGSLEYFYKYFHDLGENDCSFIWTCQAMCFQRIDNFALAKMQYEKARSRMAIVFDNVSDFKTMLTYSWLAIYLIGAGERQKAEYILNNVKFYVKEFHPEAERAHCLLRTVLLSESFLRSNYRDELLESYETVLMFFTPKETINYSLSQDAVENVSKYVISSNEKMFQYPKTTKKSHENSLFKEQLSKLKEFYEYNKDKQDYPLGFHQLVDSLSCSSSSDRGDEYYPEKHPIEDTESLESTIRKINIAVENIRTIFGTKDFAGNTFMTMLYAIVILKKHKTFKGEISLEAIKYADLISKTTQCEDFKYSSYSTAVPISLACRVHLQCLKNILSSVSLIITEYAERLLTFIQMDYRALDMLARRFPLVDQKYRTLLKDVSMTVEKFEMMRLNESSRFVTLEYISQHLAL</sequence>
<accession>A0A6A5C8G4</accession>
<feature type="region of interest" description="Disordered" evidence="1">
    <location>
        <begin position="146"/>
        <end position="180"/>
    </location>
</feature>
<gene>
    <name evidence="3" type="ORF">FDP41_010287</name>
</gene>
<dbReference type="PROSITE" id="PS00463">
    <property type="entry name" value="ZN2_CY6_FUNGAL_1"/>
    <property type="match status" value="1"/>
</dbReference>
<name>A0A6A5C8G4_NAEFO</name>
<dbReference type="InterPro" id="IPR036864">
    <property type="entry name" value="Zn2-C6_fun-type_DNA-bd_sf"/>
</dbReference>
<evidence type="ECO:0000313" key="3">
    <source>
        <dbReference type="EMBL" id="KAF0983222.1"/>
    </source>
</evidence>
<dbReference type="AlphaFoldDB" id="A0A6A5C8G4"/>
<dbReference type="Gene3D" id="4.10.240.10">
    <property type="entry name" value="Zn(2)-C6 fungal-type DNA-binding domain"/>
    <property type="match status" value="1"/>
</dbReference>
<feature type="region of interest" description="Disordered" evidence="1">
    <location>
        <begin position="1"/>
        <end position="48"/>
    </location>
</feature>
<feature type="domain" description="Zn(2)-C6 fungal-type" evidence="2">
    <location>
        <begin position="222"/>
        <end position="253"/>
    </location>
</feature>
<dbReference type="EMBL" id="VFQX01000006">
    <property type="protein sequence ID" value="KAF0983222.1"/>
    <property type="molecule type" value="Genomic_DNA"/>
</dbReference>
<protein>
    <recommendedName>
        <fullName evidence="2">Zn(2)-C6 fungal-type domain-containing protein</fullName>
    </recommendedName>
</protein>
<feature type="compositionally biased region" description="Low complexity" evidence="1">
    <location>
        <begin position="148"/>
        <end position="177"/>
    </location>
</feature>
<dbReference type="Pfam" id="PF00172">
    <property type="entry name" value="Zn_clus"/>
    <property type="match status" value="1"/>
</dbReference>
<evidence type="ECO:0000259" key="2">
    <source>
        <dbReference type="PROSITE" id="PS50048"/>
    </source>
</evidence>
<dbReference type="InterPro" id="IPR001138">
    <property type="entry name" value="Zn2Cys6_DnaBD"/>
</dbReference>
<evidence type="ECO:0000256" key="1">
    <source>
        <dbReference type="SAM" id="MobiDB-lite"/>
    </source>
</evidence>
<dbReference type="PROSITE" id="PS50048">
    <property type="entry name" value="ZN2_CY6_FUNGAL_2"/>
    <property type="match status" value="1"/>
</dbReference>
<dbReference type="SMART" id="SM00066">
    <property type="entry name" value="GAL4"/>
    <property type="match status" value="1"/>
</dbReference>